<dbReference type="RefSeq" id="XP_013927266.1">
    <property type="nucleotide sequence ID" value="XM_014071791.1"/>
</dbReference>
<dbReference type="InterPro" id="IPR014756">
    <property type="entry name" value="Ig_E-set"/>
</dbReference>
<feature type="domain" description="IPT/TIG" evidence="1">
    <location>
        <begin position="191"/>
        <end position="287"/>
    </location>
</feature>
<dbReference type="GO" id="GO:0005886">
    <property type="term" value="C:plasma membrane"/>
    <property type="evidence" value="ECO:0007669"/>
    <property type="project" value="TreeGrafter"/>
</dbReference>
<dbReference type="InterPro" id="IPR031148">
    <property type="entry name" value="Plexin"/>
</dbReference>
<dbReference type="InterPro" id="IPR013783">
    <property type="entry name" value="Ig-like_fold"/>
</dbReference>
<dbReference type="AlphaFoldDB" id="A0A6I9YT44"/>
<dbReference type="Gene3D" id="2.60.40.10">
    <property type="entry name" value="Immunoglobulins"/>
    <property type="match status" value="3"/>
</dbReference>
<dbReference type="PANTHER" id="PTHR22625:SF34">
    <property type="entry name" value="PLEXIN-A4"/>
    <property type="match status" value="1"/>
</dbReference>
<dbReference type="SUPFAM" id="SSF81296">
    <property type="entry name" value="E set domains"/>
    <property type="match status" value="3"/>
</dbReference>
<dbReference type="PANTHER" id="PTHR22625">
    <property type="entry name" value="PLEXIN"/>
    <property type="match status" value="1"/>
</dbReference>
<dbReference type="GO" id="GO:0002116">
    <property type="term" value="C:semaphorin receptor complex"/>
    <property type="evidence" value="ECO:0007669"/>
    <property type="project" value="TreeGrafter"/>
</dbReference>
<dbReference type="GO" id="GO:0030334">
    <property type="term" value="P:regulation of cell migration"/>
    <property type="evidence" value="ECO:0007669"/>
    <property type="project" value="TreeGrafter"/>
</dbReference>
<gene>
    <name evidence="3" type="primary">LOC106553317</name>
</gene>
<organism evidence="2 3">
    <name type="scientific">Thamnophis sirtalis</name>
    <dbReference type="NCBI Taxonomy" id="35019"/>
    <lineage>
        <taxon>Eukaryota</taxon>
        <taxon>Metazoa</taxon>
        <taxon>Chordata</taxon>
        <taxon>Craniata</taxon>
        <taxon>Vertebrata</taxon>
        <taxon>Euteleostomi</taxon>
        <taxon>Lepidosauria</taxon>
        <taxon>Squamata</taxon>
        <taxon>Bifurcata</taxon>
        <taxon>Unidentata</taxon>
        <taxon>Episquamata</taxon>
        <taxon>Toxicofera</taxon>
        <taxon>Serpentes</taxon>
        <taxon>Colubroidea</taxon>
        <taxon>Colubridae</taxon>
        <taxon>Natricinae</taxon>
        <taxon>Thamnophis</taxon>
    </lineage>
</organism>
<accession>A0A6I9YT44</accession>
<protein>
    <submittedName>
        <fullName evidence="3">Plexin-A4-like</fullName>
    </submittedName>
</protein>
<dbReference type="CDD" id="cd01181">
    <property type="entry name" value="IPT_plexin_repeat3"/>
    <property type="match status" value="1"/>
</dbReference>
<keyword evidence="2" id="KW-1185">Reference proteome</keyword>
<dbReference type="Pfam" id="PF01833">
    <property type="entry name" value="TIG"/>
    <property type="match status" value="2"/>
</dbReference>
<sequence>MVTLVPPSRGPLTGKNLNAGSNVSVMFGEYPCLFHRRTAEYIICNTTTFGSVVEKNMVDVTVKVDKATLRKELEKAKMHKELKFKYVEDPTILRIEPEWSIVSGNTPVTVWGTNLDLIQNPQIRAKYGGKEHINVCEVQNETEMVCQAPALTVDTSNQSDLAERPDEFGFVLDNVFSLLILNKTNFTYYPNPVFEAFGPPGILELKPGTPLILKGKNLTPPVAGGNAKLNYTVLIGEKPCVVTVSDVQLLCESPNLTGRHKVTARVGGMEFSPGMVNISSDSPLSLPA</sequence>
<dbReference type="KEGG" id="tsr:106553317"/>
<name>A0A6I9YT44_9SAUR</name>
<reference evidence="3" key="1">
    <citation type="submission" date="2025-08" db="UniProtKB">
        <authorList>
            <consortium name="RefSeq"/>
        </authorList>
    </citation>
    <scope>IDENTIFICATION</scope>
</reference>
<feature type="domain" description="IPT/TIG" evidence="1">
    <location>
        <begin position="89"/>
        <end position="189"/>
    </location>
</feature>
<proteinExistence type="predicted"/>
<evidence type="ECO:0000313" key="3">
    <source>
        <dbReference type="RefSeq" id="XP_013927266.1"/>
    </source>
</evidence>
<dbReference type="Proteomes" id="UP000504617">
    <property type="component" value="Unplaced"/>
</dbReference>
<dbReference type="GeneID" id="106553317"/>
<dbReference type="FunFam" id="2.60.40.10:FF:001973">
    <property type="entry name" value="Plexin A4, B"/>
    <property type="match status" value="1"/>
</dbReference>
<evidence type="ECO:0000259" key="1">
    <source>
        <dbReference type="SMART" id="SM00429"/>
    </source>
</evidence>
<dbReference type="GO" id="GO:0017154">
    <property type="term" value="F:semaphorin receptor activity"/>
    <property type="evidence" value="ECO:0007669"/>
    <property type="project" value="InterPro"/>
</dbReference>
<feature type="non-terminal residue" evidence="3">
    <location>
        <position position="288"/>
    </location>
</feature>
<dbReference type="OrthoDB" id="125363at2759"/>
<dbReference type="InterPro" id="IPR002909">
    <property type="entry name" value="IPT_dom"/>
</dbReference>
<dbReference type="SMART" id="SM00429">
    <property type="entry name" value="IPT"/>
    <property type="match status" value="2"/>
</dbReference>
<evidence type="ECO:0000313" key="2">
    <source>
        <dbReference type="Proteomes" id="UP000504617"/>
    </source>
</evidence>
<dbReference type="CDD" id="cd00603">
    <property type="entry name" value="IPT_PCSR"/>
    <property type="match status" value="1"/>
</dbReference>